<evidence type="ECO:0000256" key="1">
    <source>
        <dbReference type="ARBA" id="ARBA00009986"/>
    </source>
</evidence>
<dbReference type="EMBL" id="JAPKNK010000005">
    <property type="protein sequence ID" value="MCX5570387.1"/>
    <property type="molecule type" value="Genomic_DNA"/>
</dbReference>
<dbReference type="Proteomes" id="UP001144805">
    <property type="component" value="Unassembled WGS sequence"/>
</dbReference>
<dbReference type="AlphaFoldDB" id="A0A9X3E2Y3"/>
<dbReference type="FunFam" id="3.40.309.10:FF:000012">
    <property type="entry name" value="Betaine aldehyde dehydrogenase"/>
    <property type="match status" value="1"/>
</dbReference>
<dbReference type="FunFam" id="3.40.605.10:FF:000007">
    <property type="entry name" value="NAD/NADP-dependent betaine aldehyde dehydrogenase"/>
    <property type="match status" value="1"/>
</dbReference>
<dbReference type="RefSeq" id="WP_266339348.1">
    <property type="nucleotide sequence ID" value="NZ_JAPKNK010000005.1"/>
</dbReference>
<dbReference type="Gene3D" id="3.40.309.10">
    <property type="entry name" value="Aldehyde Dehydrogenase, Chain A, domain 2"/>
    <property type="match status" value="1"/>
</dbReference>
<evidence type="ECO:0000313" key="7">
    <source>
        <dbReference type="EMBL" id="MCX5570387.1"/>
    </source>
</evidence>
<sequence length="493" mass="53114">MNQVSTTRDYAHHVSGGDRAPAAMIERHSPATGRLVARFAEGTAADAAAAIAEAREAFDNGPWPQMTGMERAAVVRRWADLIEENLERLARIEVDEVGKPIRQARGDLRNVVSLTHFAAGLAMQVHGETYTNLGPQKAGWIHREPVGVVGMIIPWNFPALIFAQKVPFALAAGCTVVVKPSEFTSGTALELARLGKLAGLPDGTLSVVTGYGDPVGETIVKSPEVDFVSFTGSTAVGRRILANSAETLKRVSLELGGKSANIVFADADLDDAIDGSLYGIFYNQGECCCSATRLLVDEKIADDFVERLVARARTLKLGDVHADDADVGAMISDKHFDKVCSYLARGKAEGATLRLGGEAGAQADGLFVQPTIFDNVTRDMTIFREEIFGPVLSIIRFKDQDEAVRLANDTAYGLASSLWTKNFDTAHQITPKLRSGSVWINTTIDGAPQMPFGGYKASGFGREMGQAGFDEFTNIKTVFAHLGKREPYYPSKG</sequence>
<dbReference type="InterPro" id="IPR015590">
    <property type="entry name" value="Aldehyde_DH_dom"/>
</dbReference>
<dbReference type="Gene3D" id="3.40.605.10">
    <property type="entry name" value="Aldehyde Dehydrogenase, Chain A, domain 1"/>
    <property type="match status" value="1"/>
</dbReference>
<protein>
    <submittedName>
        <fullName evidence="7">Aldehyde dehydrogenase family protein</fullName>
    </submittedName>
</protein>
<dbReference type="SUPFAM" id="SSF53720">
    <property type="entry name" value="ALDH-like"/>
    <property type="match status" value="1"/>
</dbReference>
<dbReference type="PROSITE" id="PS00687">
    <property type="entry name" value="ALDEHYDE_DEHYDR_GLU"/>
    <property type="match status" value="1"/>
</dbReference>
<dbReference type="GO" id="GO:0016620">
    <property type="term" value="F:oxidoreductase activity, acting on the aldehyde or oxo group of donors, NAD or NADP as acceptor"/>
    <property type="evidence" value="ECO:0007669"/>
    <property type="project" value="InterPro"/>
</dbReference>
<evidence type="ECO:0000256" key="5">
    <source>
        <dbReference type="RuleBase" id="RU003345"/>
    </source>
</evidence>
<accession>A0A9X3E2Y3</accession>
<organism evidence="7 8">
    <name type="scientific">Kaistia nematophila</name>
    <dbReference type="NCBI Taxonomy" id="2994654"/>
    <lineage>
        <taxon>Bacteria</taxon>
        <taxon>Pseudomonadati</taxon>
        <taxon>Pseudomonadota</taxon>
        <taxon>Alphaproteobacteria</taxon>
        <taxon>Hyphomicrobiales</taxon>
        <taxon>Kaistiaceae</taxon>
        <taxon>Kaistia</taxon>
    </lineage>
</organism>
<dbReference type="InterPro" id="IPR029510">
    <property type="entry name" value="Ald_DH_CS_GLU"/>
</dbReference>
<comment type="caution">
    <text evidence="7">The sequence shown here is derived from an EMBL/GenBank/DDBJ whole genome shotgun (WGS) entry which is preliminary data.</text>
</comment>
<keyword evidence="2 5" id="KW-0560">Oxidoreductase</keyword>
<proteinExistence type="inferred from homology"/>
<evidence type="ECO:0000256" key="3">
    <source>
        <dbReference type="ARBA" id="ARBA00023097"/>
    </source>
</evidence>
<evidence type="ECO:0000256" key="2">
    <source>
        <dbReference type="ARBA" id="ARBA00023002"/>
    </source>
</evidence>
<reference evidence="7" key="1">
    <citation type="submission" date="2022-11" db="EMBL/GenBank/DDBJ databases">
        <title>Biodiversity and phylogenetic relationships of bacteria.</title>
        <authorList>
            <person name="Machado R.A.R."/>
            <person name="Bhat A."/>
            <person name="Loulou A."/>
            <person name="Kallel S."/>
        </authorList>
    </citation>
    <scope>NUCLEOTIDE SEQUENCE</scope>
    <source>
        <strain evidence="7">K-TC2</strain>
    </source>
</reference>
<gene>
    <name evidence="7" type="ORF">OSH07_14360</name>
</gene>
<name>A0A9X3E2Y3_9HYPH</name>
<dbReference type="Pfam" id="PF00171">
    <property type="entry name" value="Aldedh"/>
    <property type="match status" value="1"/>
</dbReference>
<dbReference type="InterPro" id="IPR016161">
    <property type="entry name" value="Ald_DH/histidinol_DH"/>
</dbReference>
<dbReference type="InterPro" id="IPR016162">
    <property type="entry name" value="Ald_DH_N"/>
</dbReference>
<dbReference type="InterPro" id="IPR016163">
    <property type="entry name" value="Ald_DH_C"/>
</dbReference>
<keyword evidence="8" id="KW-1185">Reference proteome</keyword>
<comment type="similarity">
    <text evidence="1 5">Belongs to the aldehyde dehydrogenase family.</text>
</comment>
<feature type="domain" description="Aldehyde dehydrogenase" evidence="6">
    <location>
        <begin position="24"/>
        <end position="478"/>
    </location>
</feature>
<keyword evidence="3" id="KW-0558">Oxidation</keyword>
<evidence type="ECO:0000313" key="8">
    <source>
        <dbReference type="Proteomes" id="UP001144805"/>
    </source>
</evidence>
<evidence type="ECO:0000259" key="6">
    <source>
        <dbReference type="Pfam" id="PF00171"/>
    </source>
</evidence>
<evidence type="ECO:0000256" key="4">
    <source>
        <dbReference type="PROSITE-ProRule" id="PRU10007"/>
    </source>
</evidence>
<dbReference type="PANTHER" id="PTHR11699">
    <property type="entry name" value="ALDEHYDE DEHYDROGENASE-RELATED"/>
    <property type="match status" value="1"/>
</dbReference>
<feature type="active site" evidence="4">
    <location>
        <position position="254"/>
    </location>
</feature>